<name>A0ACC2L5E1_PERAE</name>
<organism evidence="1 2">
    <name type="scientific">Persea americana</name>
    <name type="common">Avocado</name>
    <dbReference type="NCBI Taxonomy" id="3435"/>
    <lineage>
        <taxon>Eukaryota</taxon>
        <taxon>Viridiplantae</taxon>
        <taxon>Streptophyta</taxon>
        <taxon>Embryophyta</taxon>
        <taxon>Tracheophyta</taxon>
        <taxon>Spermatophyta</taxon>
        <taxon>Magnoliopsida</taxon>
        <taxon>Magnoliidae</taxon>
        <taxon>Laurales</taxon>
        <taxon>Lauraceae</taxon>
        <taxon>Persea</taxon>
    </lineage>
</organism>
<evidence type="ECO:0000313" key="1">
    <source>
        <dbReference type="EMBL" id="KAJ8628659.1"/>
    </source>
</evidence>
<protein>
    <submittedName>
        <fullName evidence="1">Uncharacterized protein</fullName>
    </submittedName>
</protein>
<sequence length="405" mass="44850">MTSALVRLTTSPSISLNYPPLPRSLTPSPSLFSTNLSTRTLSHANASYRFQYQKPFLSFLKASSDGVTADIFNQENKEVVVEEEEEEEEEEQQQQQEEEEEEISRAMLIWRAIKLPIYSVAFIPLTVGSAAAYLQTGLFHTKRYLVLLLSSVLIITWLNLSNDVYDFETGADKEKKESVVKLIGSPAVTLYAANTFLVLGFIGLLWASVEAGDMRSIYLLTGAILCGYVYQCPPFRLSYLGLGEPLCLAAFGPFATLAFYLSQSSKSDMCSLPLTSTILSASLLVGMTTSLILFCSHFHQVDGDQAVGKMSPLVRMGTQKGSVVVKVAIMTIYFLLLAFGLSKALPLTCTFFCALTLPMGKVVADFVEENHGDKIKIFVAKTLLTQIHWTWSFDLKSIKIQEEVK</sequence>
<gene>
    <name evidence="1" type="ORF">MRB53_021982</name>
</gene>
<proteinExistence type="predicted"/>
<dbReference type="Proteomes" id="UP001234297">
    <property type="component" value="Chromosome 7"/>
</dbReference>
<evidence type="ECO:0000313" key="2">
    <source>
        <dbReference type="Proteomes" id="UP001234297"/>
    </source>
</evidence>
<accession>A0ACC2L5E1</accession>
<dbReference type="EMBL" id="CM056815">
    <property type="protein sequence ID" value="KAJ8628659.1"/>
    <property type="molecule type" value="Genomic_DNA"/>
</dbReference>
<keyword evidence="2" id="KW-1185">Reference proteome</keyword>
<comment type="caution">
    <text evidence="1">The sequence shown here is derived from an EMBL/GenBank/DDBJ whole genome shotgun (WGS) entry which is preliminary data.</text>
</comment>
<reference evidence="1 2" key="1">
    <citation type="journal article" date="2022" name="Hortic Res">
        <title>A haplotype resolved chromosomal level avocado genome allows analysis of novel avocado genes.</title>
        <authorList>
            <person name="Nath O."/>
            <person name="Fletcher S.J."/>
            <person name="Hayward A."/>
            <person name="Shaw L.M."/>
            <person name="Masouleh A.K."/>
            <person name="Furtado A."/>
            <person name="Henry R.J."/>
            <person name="Mitter N."/>
        </authorList>
    </citation>
    <scope>NUCLEOTIDE SEQUENCE [LARGE SCALE GENOMIC DNA]</scope>
    <source>
        <strain evidence="2">cv. Hass</strain>
    </source>
</reference>